<dbReference type="PANTHER" id="PTHR48090">
    <property type="entry name" value="UNDECAPRENYL-PHOSPHATE 4-DEOXY-4-FORMAMIDO-L-ARABINOSE TRANSFERASE-RELATED"/>
    <property type="match status" value="1"/>
</dbReference>
<dbReference type="PANTHER" id="PTHR48090:SF7">
    <property type="entry name" value="RFBJ PROTEIN"/>
    <property type="match status" value="1"/>
</dbReference>
<gene>
    <name evidence="2" type="ORF">WF787_07005</name>
</gene>
<dbReference type="RefSeq" id="WP_337679211.1">
    <property type="nucleotide sequence ID" value="NZ_JBBFKB010000003.1"/>
</dbReference>
<organism evidence="2 3">
    <name type="scientific">Faecalibacterium taiwanense</name>
    <dbReference type="NCBI Taxonomy" id="3030638"/>
    <lineage>
        <taxon>Bacteria</taxon>
        <taxon>Bacillati</taxon>
        <taxon>Bacillota</taxon>
        <taxon>Clostridia</taxon>
        <taxon>Eubacteriales</taxon>
        <taxon>Oscillospiraceae</taxon>
        <taxon>Faecalibacterium</taxon>
    </lineage>
</organism>
<dbReference type="EC" id="2.4.-.-" evidence="2"/>
<keyword evidence="3" id="KW-1185">Reference proteome</keyword>
<dbReference type="SUPFAM" id="SSF53448">
    <property type="entry name" value="Nucleotide-diphospho-sugar transferases"/>
    <property type="match status" value="1"/>
</dbReference>
<name>A0AB35XXS1_9FIRM</name>
<accession>A0AB35XXS1</accession>
<comment type="caution">
    <text evidence="2">The sequence shown here is derived from an EMBL/GenBank/DDBJ whole genome shotgun (WGS) entry which is preliminary data.</text>
</comment>
<dbReference type="InterPro" id="IPR029044">
    <property type="entry name" value="Nucleotide-diphossugar_trans"/>
</dbReference>
<dbReference type="AlphaFoldDB" id="A0AB35XXS1"/>
<protein>
    <submittedName>
        <fullName evidence="2">Glycosyltransferase</fullName>
        <ecNumber evidence="2">2.4.-.-</ecNumber>
    </submittedName>
</protein>
<evidence type="ECO:0000313" key="3">
    <source>
        <dbReference type="Proteomes" id="UP001379600"/>
    </source>
</evidence>
<feature type="domain" description="Glycosyltransferase 2-like" evidence="1">
    <location>
        <begin position="9"/>
        <end position="107"/>
    </location>
</feature>
<dbReference type="InterPro" id="IPR001173">
    <property type="entry name" value="Glyco_trans_2-like"/>
</dbReference>
<keyword evidence="2" id="KW-0328">Glycosyltransferase</keyword>
<reference evidence="2 3" key="1">
    <citation type="submission" date="2024-03" db="EMBL/GenBank/DDBJ databases">
        <authorList>
            <person name="Plomp N."/>
            <person name="Harmsen H.J."/>
        </authorList>
    </citation>
    <scope>NUCLEOTIDE SEQUENCE [LARGE SCALE GENOMIC DNA]</scope>
    <source>
        <strain evidence="2 3">HTF-76H</strain>
    </source>
</reference>
<dbReference type="Pfam" id="PF00535">
    <property type="entry name" value="Glycos_transf_2"/>
    <property type="match status" value="1"/>
</dbReference>
<dbReference type="InterPro" id="IPR050256">
    <property type="entry name" value="Glycosyltransferase_2"/>
</dbReference>
<evidence type="ECO:0000313" key="2">
    <source>
        <dbReference type="EMBL" id="MEJ3690972.1"/>
    </source>
</evidence>
<sequence length="192" mass="21015">MLRAAGIRDILVVDDGSGEQYSSVFDRLRRLEGCEVIGYPVNRGKGGAMKYGFAHIRSTRPQCQVVVTVDCDGQHTAQDVLRVAQDAAEHPGQLVLGVRDFTKTADGAPVPLRPLLPGENFARIAAATVGARLVSMLVNYTLENLLSQYDCLVVVEPDRTEQRMLQKHFGVDGSAGFYRIEKSGTLLRLKAE</sequence>
<dbReference type="GO" id="GO:0016757">
    <property type="term" value="F:glycosyltransferase activity"/>
    <property type="evidence" value="ECO:0007669"/>
    <property type="project" value="UniProtKB-KW"/>
</dbReference>
<keyword evidence="2" id="KW-0808">Transferase</keyword>
<dbReference type="Gene3D" id="3.90.550.10">
    <property type="entry name" value="Spore Coat Polysaccharide Biosynthesis Protein SpsA, Chain A"/>
    <property type="match status" value="1"/>
</dbReference>
<dbReference type="Proteomes" id="UP001379600">
    <property type="component" value="Unassembled WGS sequence"/>
</dbReference>
<dbReference type="EMBL" id="JBBFKC010000005">
    <property type="protein sequence ID" value="MEJ3690972.1"/>
    <property type="molecule type" value="Genomic_DNA"/>
</dbReference>
<evidence type="ECO:0000259" key="1">
    <source>
        <dbReference type="Pfam" id="PF00535"/>
    </source>
</evidence>
<proteinExistence type="predicted"/>